<evidence type="ECO:0000313" key="6">
    <source>
        <dbReference type="Proteomes" id="UP000001568"/>
    </source>
</evidence>
<dbReference type="STRING" id="436017.A4RRV5"/>
<feature type="coiled-coil region" evidence="2">
    <location>
        <begin position="18"/>
        <end position="48"/>
    </location>
</feature>
<feature type="compositionally biased region" description="Polar residues" evidence="3">
    <location>
        <begin position="125"/>
        <end position="150"/>
    </location>
</feature>
<keyword evidence="2" id="KW-0175">Coiled coil</keyword>
<evidence type="ECO:0000256" key="3">
    <source>
        <dbReference type="SAM" id="MobiDB-lite"/>
    </source>
</evidence>
<dbReference type="RefSeq" id="XP_001415969.1">
    <property type="nucleotide sequence ID" value="XM_001415932.1"/>
</dbReference>
<proteinExistence type="inferred from homology"/>
<keyword evidence="1" id="KW-0813">Transport</keyword>
<protein>
    <recommendedName>
        <fullName evidence="1">Peroxisomal membrane protein PEX14</fullName>
    </recommendedName>
    <alternativeName>
        <fullName evidence="1">Peroxin-14</fullName>
    </alternativeName>
</protein>
<dbReference type="Proteomes" id="UP000001568">
    <property type="component" value="Chromosome 1"/>
</dbReference>
<dbReference type="EMBL" id="CP000581">
    <property type="protein sequence ID" value="ABO94261.1"/>
    <property type="molecule type" value="Genomic_DNA"/>
</dbReference>
<feature type="compositionally biased region" description="Polar residues" evidence="3">
    <location>
        <begin position="257"/>
        <end position="271"/>
    </location>
</feature>
<dbReference type="Pfam" id="PF17733">
    <property type="entry name" value="KPWE_dom"/>
    <property type="match status" value="1"/>
</dbReference>
<dbReference type="GeneID" id="5000053"/>
<dbReference type="HOGENOM" id="CLU_925557_0_0_1"/>
<feature type="region of interest" description="Disordered" evidence="3">
    <location>
        <begin position="80"/>
        <end position="301"/>
    </location>
</feature>
<comment type="similarity">
    <text evidence="1">Belongs to the peroxin-14 family.</text>
</comment>
<evidence type="ECO:0000313" key="5">
    <source>
        <dbReference type="EMBL" id="ABO94261.1"/>
    </source>
</evidence>
<dbReference type="GO" id="GO:1990429">
    <property type="term" value="C:peroxisomal importomer complex"/>
    <property type="evidence" value="ECO:0007669"/>
    <property type="project" value="TreeGrafter"/>
</dbReference>
<dbReference type="PANTHER" id="PTHR23058">
    <property type="entry name" value="PEROXISOMAL MEMBRANE PROTEIN PEX14"/>
    <property type="match status" value="1"/>
</dbReference>
<keyword evidence="1" id="KW-0653">Protein transport</keyword>
<sequence length="301" mass="32337">MNGVVAEEGAMALTPELAGKIERAVERVERAEERAEALREEIKNEVSSTVRDSITDVKTFLETQMKAELAELKQMYAAGGTASGVSSPAARASKDWPFKTSPQGSESGESLAFTPEPASSAGEFTLNTAPRPQTSASENPNFFSAQQTQRRPGRDELIDPPHPSNFMDILEMLENGKTPPGIKDIDDTPPNPDAAIPRSSASRPGKPWQSPESGANGKALEFADDEVTQVPIRRVNAEGSAESPWKPPPAPELSKLMSVTTTVGSQSSETPRSPRRSVEHDADRFTREASTARSPSAKLAI</sequence>
<dbReference type="InterPro" id="IPR040554">
    <property type="entry name" value="KPWE_PEX14_dom"/>
</dbReference>
<accession>A4RRV5</accession>
<feature type="domain" description="Peroxisomal membrane protein PEX14-like KPWE" evidence="4">
    <location>
        <begin position="161"/>
        <end position="209"/>
    </location>
</feature>
<keyword evidence="1" id="KW-0576">Peroxisome</keyword>
<keyword evidence="1" id="KW-0472">Membrane</keyword>
<reference evidence="5 6" key="1">
    <citation type="journal article" date="2007" name="Proc. Natl. Acad. Sci. U.S.A.">
        <title>The tiny eukaryote Ostreococcus provides genomic insights into the paradox of plankton speciation.</title>
        <authorList>
            <person name="Palenik B."/>
            <person name="Grimwood J."/>
            <person name="Aerts A."/>
            <person name="Rouze P."/>
            <person name="Salamov A."/>
            <person name="Putnam N."/>
            <person name="Dupont C."/>
            <person name="Jorgensen R."/>
            <person name="Derelle E."/>
            <person name="Rombauts S."/>
            <person name="Zhou K."/>
            <person name="Otillar R."/>
            <person name="Merchant S.S."/>
            <person name="Podell S."/>
            <person name="Gaasterland T."/>
            <person name="Napoli C."/>
            <person name="Gendler K."/>
            <person name="Manuell A."/>
            <person name="Tai V."/>
            <person name="Vallon O."/>
            <person name="Piganeau G."/>
            <person name="Jancek S."/>
            <person name="Heijde M."/>
            <person name="Jabbari K."/>
            <person name="Bowler C."/>
            <person name="Lohr M."/>
            <person name="Robbens S."/>
            <person name="Werner G."/>
            <person name="Dubchak I."/>
            <person name="Pazour G.J."/>
            <person name="Ren Q."/>
            <person name="Paulsen I."/>
            <person name="Delwiche C."/>
            <person name="Schmutz J."/>
            <person name="Rokhsar D."/>
            <person name="Van de Peer Y."/>
            <person name="Moreau H."/>
            <person name="Grigoriev I.V."/>
        </authorList>
    </citation>
    <scope>NUCLEOTIDE SEQUENCE [LARGE SCALE GENOMIC DNA]</scope>
    <source>
        <strain evidence="5 6">CCE9901</strain>
    </source>
</reference>
<dbReference type="InterPro" id="IPR025655">
    <property type="entry name" value="PEX14"/>
</dbReference>
<comment type="function">
    <text evidence="1">Component of the PEX13-PEX14 docking complex, a translocon channel that specifically mediates the import of peroxisomal cargo proteins bound to PEX5 receptor. The PEX13-PEX14 docking complex forms a large import pore which can be opened to a diameter of about 9 nm. Mechanistically, PEX5 receptor along with cargo proteins associates with the PEX14 subunit of the PEX13-PEX14 docking complex in the cytosol, leading to the insertion of the receptor into the organelle membrane with the concomitant translocation of the cargo into the peroxisome matrix.</text>
</comment>
<evidence type="ECO:0000256" key="1">
    <source>
        <dbReference type="RuleBase" id="RU367032"/>
    </source>
</evidence>
<evidence type="ECO:0000256" key="2">
    <source>
        <dbReference type="SAM" id="Coils"/>
    </source>
</evidence>
<organism evidence="5 6">
    <name type="scientific">Ostreococcus lucimarinus (strain CCE9901)</name>
    <dbReference type="NCBI Taxonomy" id="436017"/>
    <lineage>
        <taxon>Eukaryota</taxon>
        <taxon>Viridiplantae</taxon>
        <taxon>Chlorophyta</taxon>
        <taxon>Mamiellophyceae</taxon>
        <taxon>Mamiellales</taxon>
        <taxon>Bathycoccaceae</taxon>
        <taxon>Ostreococcus</taxon>
    </lineage>
</organism>
<keyword evidence="6" id="KW-1185">Reference proteome</keyword>
<feature type="compositionally biased region" description="Basic and acidic residues" evidence="3">
    <location>
        <begin position="276"/>
        <end position="287"/>
    </location>
</feature>
<dbReference type="GO" id="GO:0005102">
    <property type="term" value="F:signaling receptor binding"/>
    <property type="evidence" value="ECO:0007669"/>
    <property type="project" value="TreeGrafter"/>
</dbReference>
<dbReference type="Gramene" id="ABO94261">
    <property type="protein sequence ID" value="ABO94261"/>
    <property type="gene ID" value="OSTLU_29149"/>
</dbReference>
<dbReference type="GO" id="GO:0005778">
    <property type="term" value="C:peroxisomal membrane"/>
    <property type="evidence" value="ECO:0007669"/>
    <property type="project" value="UniProtKB-SubCell"/>
</dbReference>
<dbReference type="KEGG" id="olu:OSTLU_29149"/>
<dbReference type="PANTHER" id="PTHR23058:SF0">
    <property type="entry name" value="PEROXISOMAL MEMBRANE PROTEIN PEX14"/>
    <property type="match status" value="1"/>
</dbReference>
<evidence type="ECO:0000259" key="4">
    <source>
        <dbReference type="Pfam" id="PF17733"/>
    </source>
</evidence>
<dbReference type="GO" id="GO:0016560">
    <property type="term" value="P:protein import into peroxisome matrix, docking"/>
    <property type="evidence" value="ECO:0007669"/>
    <property type="project" value="UniProtKB-UniRule"/>
</dbReference>
<dbReference type="OrthoDB" id="441517at2759"/>
<dbReference type="eggNOG" id="KOG2629">
    <property type="taxonomic scope" value="Eukaryota"/>
</dbReference>
<dbReference type="AlphaFoldDB" id="A4RRV5"/>
<gene>
    <name evidence="5" type="ORF">OSTLU_29149</name>
</gene>
<comment type="subcellular location">
    <subcellularLocation>
        <location evidence="1">Peroxisome membrane</location>
    </subcellularLocation>
</comment>
<name>A4RRV5_OSTLU</name>